<keyword evidence="8" id="KW-1185">Reference proteome</keyword>
<feature type="domain" description="RanBP2-type" evidence="6">
    <location>
        <begin position="620"/>
        <end position="649"/>
    </location>
</feature>
<proteinExistence type="predicted"/>
<feature type="compositionally biased region" description="Polar residues" evidence="5">
    <location>
        <begin position="70"/>
        <end position="93"/>
    </location>
</feature>
<sequence length="768" mass="80838">MISPFKPSTPFESPRLNVPSQSPAEKLETVKQYLRDRSDQPLHHVEYVGLVSLLKDSVQDDDSQPFRFSASPTPSRGTTPAFNVGSPTPSSKQTPRRTLTRNPNGVYKWQGAGSARPRNRHQSPAFGPPRPTPSKIKLSAPEASPHKSEAKRRRVDAATEPPIPHVTGESLPLAQPREPTRADSSALSTSSGSSSHTSMNDSSPDKSAAVPATPRLRLSVPPKPTTPAVPSPLRNTWGVGDSSSSSRSSPPSKPSQPTRAANFMAELIKEVTPPKRPDLSNPYQTASPVKPSLQKKPAKKRKAPEEPPKEQEKKDVNLSHQTIVEATVPMGSKRSRPPPNIGKAPLSKVNGISHPEPPRRSARLKSPSPPRVNVNHIATNGQGTGELEKGDVPTPKRLKVTVEDVVDVDMHSPTSPTNTHPGDAFDPTESQHNAKKATPTTNGNLAGATPKPPFPLKSSAPKEPSKLRFGFAAESDPDSPPPAKSVFDRPPPAPVMPDELFASLPGRKPQPQPPVIPIRLPPAPSPPVPSSSTGPQSAKSVPKDAKEAALSLDSASLPSFSFDVPMDSQTASKQHDKERSAASAAGPSSLPTFSFVLGAKSAAPGAFNWEAAGVKPPAKATGSWTCGVCMVNNDGSKAKCAACEEPRPDSTTNGVAAAAPATNGGFDWAAAGMKMPTKAPGTWSCKVCMVDNDAARVKCASCEEPKSSAPSAVPEPPKPVAPPSGGFNWAAAGMKVPTKAAGTWTCKVCMVDNDPTKAKCISCEGPRA</sequence>
<feature type="compositionally biased region" description="Pro residues" evidence="5">
    <location>
        <begin position="478"/>
        <end position="495"/>
    </location>
</feature>
<evidence type="ECO:0000256" key="3">
    <source>
        <dbReference type="ARBA" id="ARBA00022833"/>
    </source>
</evidence>
<evidence type="ECO:0000313" key="7">
    <source>
        <dbReference type="EMBL" id="KAH9000360.1"/>
    </source>
</evidence>
<comment type="caution">
    <text evidence="7">The sequence shown here is derived from an EMBL/GenBank/DDBJ whole genome shotgun (WGS) entry which is preliminary data.</text>
</comment>
<dbReference type="InterPro" id="IPR001876">
    <property type="entry name" value="Znf_RanBP2"/>
</dbReference>
<dbReference type="EMBL" id="JAKELL010000002">
    <property type="protein sequence ID" value="KAH9000360.1"/>
    <property type="molecule type" value="Genomic_DNA"/>
</dbReference>
<feature type="region of interest" description="Disordered" evidence="5">
    <location>
        <begin position="1"/>
        <end position="24"/>
    </location>
</feature>
<feature type="domain" description="RanBP2-type" evidence="6">
    <location>
        <begin position="679"/>
        <end position="708"/>
    </location>
</feature>
<keyword evidence="3" id="KW-0862">Zinc</keyword>
<dbReference type="GO" id="GO:0008270">
    <property type="term" value="F:zinc ion binding"/>
    <property type="evidence" value="ECO:0007669"/>
    <property type="project" value="UniProtKB-KW"/>
</dbReference>
<dbReference type="AlphaFoldDB" id="A0AAD4QF88"/>
<reference evidence="7" key="1">
    <citation type="submission" date="2022-01" db="EMBL/GenBank/DDBJ databases">
        <title>Comparative genomics reveals a dynamic genome evolution in the ectomycorrhizal milk-cap (Lactarius) mushrooms.</title>
        <authorList>
            <consortium name="DOE Joint Genome Institute"/>
            <person name="Lebreton A."/>
            <person name="Tang N."/>
            <person name="Kuo A."/>
            <person name="LaButti K."/>
            <person name="Drula E."/>
            <person name="Barry K."/>
            <person name="Clum A."/>
            <person name="Lipzen A."/>
            <person name="Mousain D."/>
            <person name="Ng V."/>
            <person name="Wang R."/>
            <person name="Wang X."/>
            <person name="Dai Y."/>
            <person name="Henrissat B."/>
            <person name="Grigoriev I.V."/>
            <person name="Guerin-Laguette A."/>
            <person name="Yu F."/>
            <person name="Martin F.M."/>
        </authorList>
    </citation>
    <scope>NUCLEOTIDE SEQUENCE</scope>
    <source>
        <strain evidence="7">QP</strain>
    </source>
</reference>
<dbReference type="SUPFAM" id="SSF90209">
    <property type="entry name" value="Ran binding protein zinc finger-like"/>
    <property type="match status" value="3"/>
</dbReference>
<organism evidence="7 8">
    <name type="scientific">Lactarius akahatsu</name>
    <dbReference type="NCBI Taxonomy" id="416441"/>
    <lineage>
        <taxon>Eukaryota</taxon>
        <taxon>Fungi</taxon>
        <taxon>Dikarya</taxon>
        <taxon>Basidiomycota</taxon>
        <taxon>Agaricomycotina</taxon>
        <taxon>Agaricomycetes</taxon>
        <taxon>Russulales</taxon>
        <taxon>Russulaceae</taxon>
        <taxon>Lactarius</taxon>
    </lineage>
</organism>
<feature type="region of interest" description="Disordered" evidence="5">
    <location>
        <begin position="60"/>
        <end position="586"/>
    </location>
</feature>
<protein>
    <recommendedName>
        <fullName evidence="6">RanBP2-type domain-containing protein</fullName>
    </recommendedName>
</protein>
<feature type="compositionally biased region" description="Pro residues" evidence="5">
    <location>
        <begin position="508"/>
        <end position="529"/>
    </location>
</feature>
<dbReference type="InterPro" id="IPR036443">
    <property type="entry name" value="Znf_RanBP2_sf"/>
</dbReference>
<feature type="compositionally biased region" description="Low complexity" evidence="5">
    <location>
        <begin position="548"/>
        <end position="563"/>
    </location>
</feature>
<evidence type="ECO:0000259" key="6">
    <source>
        <dbReference type="PROSITE" id="PS50199"/>
    </source>
</evidence>
<accession>A0AAD4QF88</accession>
<dbReference type="Gene3D" id="4.10.1060.10">
    <property type="entry name" value="Zinc finger, RanBP2-type"/>
    <property type="match status" value="3"/>
</dbReference>
<dbReference type="SMART" id="SM00547">
    <property type="entry name" value="ZnF_RBZ"/>
    <property type="match status" value="3"/>
</dbReference>
<keyword evidence="1" id="KW-0479">Metal-binding</keyword>
<feature type="compositionally biased region" description="Low complexity" evidence="5">
    <location>
        <begin position="184"/>
        <end position="202"/>
    </location>
</feature>
<evidence type="ECO:0000313" key="8">
    <source>
        <dbReference type="Proteomes" id="UP001201163"/>
    </source>
</evidence>
<feature type="compositionally biased region" description="Pro residues" evidence="5">
    <location>
        <begin position="221"/>
        <end position="230"/>
    </location>
</feature>
<evidence type="ECO:0000256" key="2">
    <source>
        <dbReference type="ARBA" id="ARBA00022771"/>
    </source>
</evidence>
<gene>
    <name evidence="7" type="ORF">EDB92DRAFT_493845</name>
</gene>
<name>A0AAD4QF88_9AGAM</name>
<evidence type="ECO:0000256" key="4">
    <source>
        <dbReference type="PROSITE-ProRule" id="PRU00322"/>
    </source>
</evidence>
<feature type="domain" description="RanBP2-type" evidence="6">
    <location>
        <begin position="740"/>
        <end position="768"/>
    </location>
</feature>
<feature type="compositionally biased region" description="Basic and acidic residues" evidence="5">
    <location>
        <begin position="303"/>
        <end position="317"/>
    </location>
</feature>
<dbReference type="PROSITE" id="PS50199">
    <property type="entry name" value="ZF_RANBP2_2"/>
    <property type="match status" value="3"/>
</dbReference>
<dbReference type="PROSITE" id="PS01358">
    <property type="entry name" value="ZF_RANBP2_1"/>
    <property type="match status" value="3"/>
</dbReference>
<keyword evidence="2 4" id="KW-0863">Zinc-finger</keyword>
<dbReference type="Proteomes" id="UP001201163">
    <property type="component" value="Unassembled WGS sequence"/>
</dbReference>
<dbReference type="Pfam" id="PF00641">
    <property type="entry name" value="Zn_ribbon_RanBP"/>
    <property type="match status" value="3"/>
</dbReference>
<feature type="compositionally biased region" description="Basic and acidic residues" evidence="5">
    <location>
        <begin position="267"/>
        <end position="278"/>
    </location>
</feature>
<evidence type="ECO:0000256" key="1">
    <source>
        <dbReference type="ARBA" id="ARBA00022723"/>
    </source>
</evidence>
<evidence type="ECO:0000256" key="5">
    <source>
        <dbReference type="SAM" id="MobiDB-lite"/>
    </source>
</evidence>